<evidence type="ECO:0000313" key="2">
    <source>
        <dbReference type="Proteomes" id="UP001221413"/>
    </source>
</evidence>
<reference evidence="1" key="1">
    <citation type="submission" date="2023-01" db="EMBL/GenBank/DDBJ databases">
        <title>The chitinases involved in constricting ring structure development in the nematode-trapping fungus Drechslerella dactyloides.</title>
        <authorList>
            <person name="Wang R."/>
            <person name="Zhang L."/>
            <person name="Tang P."/>
            <person name="Li S."/>
            <person name="Liang L."/>
        </authorList>
    </citation>
    <scope>NUCLEOTIDE SEQUENCE</scope>
    <source>
        <strain evidence="1">YMF1.00031</strain>
    </source>
</reference>
<protein>
    <submittedName>
        <fullName evidence="1">Uncharacterized protein</fullName>
    </submittedName>
</protein>
<dbReference type="EMBL" id="JAQGDS010000013">
    <property type="protein sequence ID" value="KAJ6256398.1"/>
    <property type="molecule type" value="Genomic_DNA"/>
</dbReference>
<name>A0AAD6IQ40_DREDA</name>
<dbReference type="AlphaFoldDB" id="A0AAD6IQ40"/>
<gene>
    <name evidence="1" type="ORF">Dda_8898</name>
</gene>
<evidence type="ECO:0000313" key="1">
    <source>
        <dbReference type="EMBL" id="KAJ6256398.1"/>
    </source>
</evidence>
<keyword evidence="2" id="KW-1185">Reference proteome</keyword>
<organism evidence="1 2">
    <name type="scientific">Drechslerella dactyloides</name>
    <name type="common">Nematode-trapping fungus</name>
    <name type="synonym">Arthrobotrys dactyloides</name>
    <dbReference type="NCBI Taxonomy" id="74499"/>
    <lineage>
        <taxon>Eukaryota</taxon>
        <taxon>Fungi</taxon>
        <taxon>Dikarya</taxon>
        <taxon>Ascomycota</taxon>
        <taxon>Pezizomycotina</taxon>
        <taxon>Orbiliomycetes</taxon>
        <taxon>Orbiliales</taxon>
        <taxon>Orbiliaceae</taxon>
        <taxon>Drechslerella</taxon>
    </lineage>
</organism>
<accession>A0AAD6IQ40</accession>
<comment type="caution">
    <text evidence="1">The sequence shown here is derived from an EMBL/GenBank/DDBJ whole genome shotgun (WGS) entry which is preliminary data.</text>
</comment>
<dbReference type="Proteomes" id="UP001221413">
    <property type="component" value="Unassembled WGS sequence"/>
</dbReference>
<sequence>MVCAAPYLPSETYHTLSNPSDSRMARTILHFMSRGVKEDYARWMAYDAHSLWRPLAPRHIDSREHQHAEEQVARWGTFMREQRRREYAFSLKKWEWVAVGEGDGSETAWCCHILASTTFLPLPLLPPPHPTSHPRVNMVCPGPDAYPIDPTLPAATTTAATPDWNATTAQILADLDATIAMVRQMVAAERYGSAGIQICEVPEAFRRRQRQKRWWQWRPW</sequence>
<proteinExistence type="predicted"/>